<evidence type="ECO:0000313" key="8">
    <source>
        <dbReference type="EMBL" id="KND95000.1"/>
    </source>
</evidence>
<feature type="compositionally biased region" description="Acidic residues" evidence="7">
    <location>
        <begin position="373"/>
        <end position="382"/>
    </location>
</feature>
<reference evidence="8 9" key="1">
    <citation type="journal article" date="2015" name="BMC Genomics">
        <title>The genome of the truffle-parasite Tolypocladium ophioglossoides and the evolution of antifungal peptaibiotics.</title>
        <authorList>
            <person name="Quandt C.A."/>
            <person name="Bushley K.E."/>
            <person name="Spatafora J.W."/>
        </authorList>
    </citation>
    <scope>NUCLEOTIDE SEQUENCE [LARGE SCALE GENOMIC DNA]</scope>
    <source>
        <strain evidence="8 9">CBS 100239</strain>
    </source>
</reference>
<protein>
    <submittedName>
        <fullName evidence="8">Putative nucleolar complex protein 14</fullName>
    </submittedName>
</protein>
<sequence>MAGSELKRLKASLREQGITGPQQSKKQKRKAAQDGPARKDKRLQRGVVLEGIREQFNPFDLKHAKGPKFEVTSNRPKTGDAARGIKGRPGQARAAGEERRRETLLVDMQHRNKVGGIIDRRFGENDPTMALEDKMLERFAREKQRSHKRSSMFDLEEDEPLEGGLTHMGKSLTFDDEGPVDDFQEDDLEMDYDSDGSVRERQRLKRIRAIAAEENDEEEGGQPERKKTKKEVMEEVIAKSKMHKYERQAAKDDDDELRAELDKELRDIEVLLRSAKNAKSQGSEDALSSTIAGTDRDAFEKNYDLEVKRLAQDKRAQPADRTKTEDEKAEVESKRLKTLEDKRQRRMIGEEVSDSDEDEEGKKKDANGLDGVEALEDEDDFGFGDGIRAQPIATELGFDDEDDFIIDDDLVASGSDLEPVDSDEESGDNDAAEGEDDDDEEDEFTKGLLNEEEARNPMFKAEPSAKASALQSPDEQGLPYTFPCPQSCGEFVSVMATYPSKNLPTIVQRIRALYHPRLDSKNKEILANFAVALVDFVSSPWDEKTSPPFSVLESIVRHIHSLAKMFPVEIAKSFRNHLEEIGRVRPLALEPSDLILLTAAGTIFPTSDHFHQVVTPAMLTIGRHLGQRVPQTLSDYAIGIYLSILSLQYQQLAKRFVPEVVNFCLNTLCALSPVAPTRQLGNFPQHEPPADSRAERAKAITLRKLGFADCVPAELNEKKAASLKVAVVYTSIQVLDAAADLWTGKSAFLETFGQVVNVLKHVRGQACRKHLPAQVCERIEKLEAKLGRMLRLAQISRRPLELHHHRPLAIKTYIPKFEETFDPDKHYDPDRERAELAKLKAEHKKERKGAMRELRKDANFMAREKLRIKKAKDEAYEKKYKRLVAEIQSEEGRESNAYERERNARKRAKDKAR</sequence>
<feature type="region of interest" description="Disordered" evidence="7">
    <location>
        <begin position="1"/>
        <end position="45"/>
    </location>
</feature>
<dbReference type="PANTHER" id="PTHR23183:SF0">
    <property type="entry name" value="NUCLEOLAR PROTEIN 14"/>
    <property type="match status" value="1"/>
</dbReference>
<comment type="function">
    <text evidence="6">Involved in nucleolar processing of pre-18S ribosomal RNA. Has a role in the nuclear export of 40S pre-ribosomal subunit to the cytoplasm.</text>
</comment>
<feature type="compositionally biased region" description="Basic and acidic residues" evidence="7">
    <location>
        <begin position="222"/>
        <end position="251"/>
    </location>
</feature>
<keyword evidence="9" id="KW-1185">Reference proteome</keyword>
<gene>
    <name evidence="8" type="ORF">TOPH_00404</name>
</gene>
<name>A0A0L0NMR3_TOLOC</name>
<feature type="compositionally biased region" description="Acidic residues" evidence="7">
    <location>
        <begin position="418"/>
        <end position="443"/>
    </location>
</feature>
<dbReference type="InterPro" id="IPR007276">
    <property type="entry name" value="Nop14"/>
</dbReference>
<keyword evidence="3" id="KW-0690">Ribosome biogenesis</keyword>
<evidence type="ECO:0000256" key="1">
    <source>
        <dbReference type="ARBA" id="ARBA00004604"/>
    </source>
</evidence>
<dbReference type="PANTHER" id="PTHR23183">
    <property type="entry name" value="NOP14"/>
    <property type="match status" value="1"/>
</dbReference>
<dbReference type="GO" id="GO:0032040">
    <property type="term" value="C:small-subunit processome"/>
    <property type="evidence" value="ECO:0007669"/>
    <property type="project" value="InterPro"/>
</dbReference>
<dbReference type="OrthoDB" id="441771at2759"/>
<feature type="region of interest" description="Disordered" evidence="7">
    <location>
        <begin position="886"/>
        <end position="913"/>
    </location>
</feature>
<evidence type="ECO:0000256" key="4">
    <source>
        <dbReference type="ARBA" id="ARBA00022552"/>
    </source>
</evidence>
<evidence type="ECO:0000313" key="9">
    <source>
        <dbReference type="Proteomes" id="UP000036947"/>
    </source>
</evidence>
<dbReference type="Proteomes" id="UP000036947">
    <property type="component" value="Unassembled WGS sequence"/>
</dbReference>
<feature type="compositionally biased region" description="Acidic residues" evidence="7">
    <location>
        <begin position="397"/>
        <end position="410"/>
    </location>
</feature>
<comment type="caution">
    <text evidence="8">The sequence shown here is derived from an EMBL/GenBank/DDBJ whole genome shotgun (WGS) entry which is preliminary data.</text>
</comment>
<feature type="compositionally biased region" description="Polar residues" evidence="7">
    <location>
        <begin position="277"/>
        <end position="292"/>
    </location>
</feature>
<evidence type="ECO:0000256" key="6">
    <source>
        <dbReference type="ARBA" id="ARBA00024695"/>
    </source>
</evidence>
<evidence type="ECO:0000256" key="2">
    <source>
        <dbReference type="ARBA" id="ARBA00007466"/>
    </source>
</evidence>
<evidence type="ECO:0000256" key="7">
    <source>
        <dbReference type="SAM" id="MobiDB-lite"/>
    </source>
</evidence>
<feature type="compositionally biased region" description="Basic and acidic residues" evidence="7">
    <location>
        <begin position="890"/>
        <end position="902"/>
    </location>
</feature>
<feature type="region of interest" description="Disordered" evidence="7">
    <location>
        <begin position="141"/>
        <end position="256"/>
    </location>
</feature>
<dbReference type="EMBL" id="LFRF01000001">
    <property type="protein sequence ID" value="KND95000.1"/>
    <property type="molecule type" value="Genomic_DNA"/>
</dbReference>
<organism evidence="8 9">
    <name type="scientific">Tolypocladium ophioglossoides (strain CBS 100239)</name>
    <name type="common">Snaketongue truffleclub</name>
    <name type="synonym">Elaphocordyceps ophioglossoides</name>
    <dbReference type="NCBI Taxonomy" id="1163406"/>
    <lineage>
        <taxon>Eukaryota</taxon>
        <taxon>Fungi</taxon>
        <taxon>Dikarya</taxon>
        <taxon>Ascomycota</taxon>
        <taxon>Pezizomycotina</taxon>
        <taxon>Sordariomycetes</taxon>
        <taxon>Hypocreomycetidae</taxon>
        <taxon>Hypocreales</taxon>
        <taxon>Ophiocordycipitaceae</taxon>
        <taxon>Tolypocladium</taxon>
    </lineage>
</organism>
<feature type="region of interest" description="Disordered" evidence="7">
    <location>
        <begin position="64"/>
        <end position="100"/>
    </location>
</feature>
<dbReference type="Pfam" id="PF04147">
    <property type="entry name" value="Nop14"/>
    <property type="match status" value="1"/>
</dbReference>
<feature type="compositionally biased region" description="Basic and acidic residues" evidence="7">
    <location>
        <begin position="294"/>
        <end position="349"/>
    </location>
</feature>
<feature type="compositionally biased region" description="Acidic residues" evidence="7">
    <location>
        <begin position="174"/>
        <end position="194"/>
    </location>
</feature>
<accession>A0A0L0NMR3</accession>
<feature type="region of interest" description="Disordered" evidence="7">
    <location>
        <begin position="275"/>
        <end position="475"/>
    </location>
</feature>
<proteinExistence type="inferred from homology"/>
<dbReference type="GO" id="GO:0030692">
    <property type="term" value="C:Noc4p-Nop14p complex"/>
    <property type="evidence" value="ECO:0007669"/>
    <property type="project" value="TreeGrafter"/>
</dbReference>
<comment type="subcellular location">
    <subcellularLocation>
        <location evidence="1">Nucleus</location>
        <location evidence="1">Nucleolus</location>
    </subcellularLocation>
</comment>
<evidence type="ECO:0000256" key="3">
    <source>
        <dbReference type="ARBA" id="ARBA00022517"/>
    </source>
</evidence>
<dbReference type="GO" id="GO:0030490">
    <property type="term" value="P:maturation of SSU-rRNA"/>
    <property type="evidence" value="ECO:0007669"/>
    <property type="project" value="TreeGrafter"/>
</dbReference>
<keyword evidence="4" id="KW-0698">rRNA processing</keyword>
<comment type="similarity">
    <text evidence="2">Belongs to the NOP14 family.</text>
</comment>
<keyword evidence="5" id="KW-0539">Nucleus</keyword>
<feature type="compositionally biased region" description="Basic residues" evidence="7">
    <location>
        <begin position="903"/>
        <end position="913"/>
    </location>
</feature>
<evidence type="ECO:0000256" key="5">
    <source>
        <dbReference type="ARBA" id="ARBA00023242"/>
    </source>
</evidence>
<dbReference type="STRING" id="1163406.A0A0L0NMR3"/>
<dbReference type="AlphaFoldDB" id="A0A0L0NMR3"/>